<keyword evidence="1" id="KW-0732">Signal</keyword>
<dbReference type="Gene3D" id="3.10.350.10">
    <property type="entry name" value="LysM domain"/>
    <property type="match status" value="1"/>
</dbReference>
<dbReference type="SMART" id="SM00257">
    <property type="entry name" value="LysM"/>
    <property type="match status" value="1"/>
</dbReference>
<feature type="signal peptide" evidence="1">
    <location>
        <begin position="1"/>
        <end position="28"/>
    </location>
</feature>
<keyword evidence="4" id="KW-1185">Reference proteome</keyword>
<sequence>MFKKFLLTGIAAVSLLAFSFPVESFAHANTHTVQKGDSIYKIAMEHGVSAQQLQAMNNKSNAEIHPGEQLQLPVALNESEKDLLARLVEAEAKGESYAGKVAVATVVLNRVDSDLFPDSLKGVIYDGIQFSPVLNGTINQAASAESKRAVNEAIAYQGYDRESLFFYNPDKAQSDYLSSKEVTTVIGDHVFLR</sequence>
<gene>
    <name evidence="3" type="ORF">SAMN05421677_11265</name>
</gene>
<name>A0A1H0Q692_HALAD</name>
<evidence type="ECO:0000256" key="1">
    <source>
        <dbReference type="SAM" id="SignalP"/>
    </source>
</evidence>
<evidence type="ECO:0000259" key="2">
    <source>
        <dbReference type="PROSITE" id="PS51782"/>
    </source>
</evidence>
<dbReference type="InterPro" id="IPR011105">
    <property type="entry name" value="Cell_wall_hydrolase_SleB"/>
</dbReference>
<protein>
    <submittedName>
        <fullName evidence="3">N-acetylmuramoyl-L-alanine amidase</fullName>
    </submittedName>
</protein>
<proteinExistence type="predicted"/>
<dbReference type="AlphaFoldDB" id="A0A1H0Q692"/>
<dbReference type="STRING" id="240303.SAMN05421677_11265"/>
<dbReference type="Pfam" id="PF07486">
    <property type="entry name" value="Hydrolase_2"/>
    <property type="match status" value="1"/>
</dbReference>
<dbReference type="InterPro" id="IPR036779">
    <property type="entry name" value="LysM_dom_sf"/>
</dbReference>
<feature type="domain" description="LysM" evidence="2">
    <location>
        <begin position="29"/>
        <end position="72"/>
    </location>
</feature>
<dbReference type="SUPFAM" id="SSF54106">
    <property type="entry name" value="LysM domain"/>
    <property type="match status" value="1"/>
</dbReference>
<reference evidence="4" key="1">
    <citation type="submission" date="2016-10" db="EMBL/GenBank/DDBJ databases">
        <authorList>
            <person name="Varghese N."/>
            <person name="Submissions S."/>
        </authorList>
    </citation>
    <scope>NUCLEOTIDE SEQUENCE [LARGE SCALE GENOMIC DNA]</scope>
    <source>
        <strain evidence="4">CGMCC 1.3703</strain>
    </source>
</reference>
<dbReference type="Gene3D" id="6.20.240.60">
    <property type="match status" value="1"/>
</dbReference>
<dbReference type="RefSeq" id="WP_089652888.1">
    <property type="nucleotide sequence ID" value="NZ_FNIZ01000012.1"/>
</dbReference>
<organism evidence="3 4">
    <name type="scientific">Halobacillus aidingensis</name>
    <dbReference type="NCBI Taxonomy" id="240303"/>
    <lineage>
        <taxon>Bacteria</taxon>
        <taxon>Bacillati</taxon>
        <taxon>Bacillota</taxon>
        <taxon>Bacilli</taxon>
        <taxon>Bacillales</taxon>
        <taxon>Bacillaceae</taxon>
        <taxon>Halobacillus</taxon>
    </lineage>
</organism>
<dbReference type="Gene3D" id="1.10.10.2520">
    <property type="entry name" value="Cell wall hydrolase SleB, domain 1"/>
    <property type="match status" value="1"/>
</dbReference>
<dbReference type="OrthoDB" id="9785345at2"/>
<accession>A0A1H0Q692</accession>
<dbReference type="InterPro" id="IPR042047">
    <property type="entry name" value="SleB_dom1"/>
</dbReference>
<dbReference type="GO" id="GO:0016787">
    <property type="term" value="F:hydrolase activity"/>
    <property type="evidence" value="ECO:0007669"/>
    <property type="project" value="InterPro"/>
</dbReference>
<evidence type="ECO:0000313" key="3">
    <source>
        <dbReference type="EMBL" id="SDP12555.1"/>
    </source>
</evidence>
<dbReference type="PROSITE" id="PS51782">
    <property type="entry name" value="LYSM"/>
    <property type="match status" value="1"/>
</dbReference>
<feature type="chain" id="PRO_5039075778" evidence="1">
    <location>
        <begin position="29"/>
        <end position="193"/>
    </location>
</feature>
<dbReference type="Proteomes" id="UP000198860">
    <property type="component" value="Unassembled WGS sequence"/>
</dbReference>
<dbReference type="EMBL" id="FNIZ01000012">
    <property type="protein sequence ID" value="SDP12555.1"/>
    <property type="molecule type" value="Genomic_DNA"/>
</dbReference>
<dbReference type="Pfam" id="PF01476">
    <property type="entry name" value="LysM"/>
    <property type="match status" value="1"/>
</dbReference>
<evidence type="ECO:0000313" key="4">
    <source>
        <dbReference type="Proteomes" id="UP000198860"/>
    </source>
</evidence>
<dbReference type="InterPro" id="IPR018392">
    <property type="entry name" value="LysM"/>
</dbReference>
<dbReference type="CDD" id="cd00118">
    <property type="entry name" value="LysM"/>
    <property type="match status" value="1"/>
</dbReference>